<comment type="caution">
    <text evidence="8">The sequence shown here is derived from an EMBL/GenBank/DDBJ whole genome shotgun (WGS) entry which is preliminary data.</text>
</comment>
<sequence length="547" mass="57417">MNDRGLVDALRARDANALAELYDRYAESVYRYCWTLTGGPDGAQVALRDTMIAAEARIHALTDPARFKVWLYALARGECLRRRSAAAPAPETDPGDTGLSAVARDAVAALSRSDREILELVHRHGFSLADAARVIGISRRQARIRYGAAAERLFDALAAELRGRESQVFGLLPQTVLPESLRVRVMSCFVDPDLLPYRRLVARRVGPLDASGFPVGAERRIIRGVTAGAASLAVALVVAFAFHQFWLTGPASVTAAIDGRPAAEPVDVRAAPGDSSTGRPYPGGPASSAASPAGPRPAAGAGLPTPSLPVALAPRRTSGTTPAAPGPRPSGAATPGAATRPVSPIVELRPTTPGGVVRAAPPIGVTPGQGRGDGGPGDGGGEVRRKERPEARGGARGGGPGEHGPRRYGPRRDHPRHGGRHGEDRRDAPGRRGEARRDEARRGAVDRSPTAAVVRRGGPGRGPERTTAPAEARGFPPSPSPWWDSPSGRTPRAWPTPWHGTRQPSRPHPGVSEGGRSDDWPDHRPEPAPAPVPSPAPDAPPPMPTEP</sequence>
<keyword evidence="5" id="KW-0804">Transcription</keyword>
<keyword evidence="3" id="KW-0731">Sigma factor</keyword>
<evidence type="ECO:0000256" key="6">
    <source>
        <dbReference type="SAM" id="MobiDB-lite"/>
    </source>
</evidence>
<feature type="compositionally biased region" description="Basic and acidic residues" evidence="6">
    <location>
        <begin position="420"/>
        <end position="445"/>
    </location>
</feature>
<dbReference type="EMBL" id="VFPQ01000001">
    <property type="protein sequence ID" value="TQM77523.1"/>
    <property type="molecule type" value="Genomic_DNA"/>
</dbReference>
<feature type="compositionally biased region" description="Basic and acidic residues" evidence="6">
    <location>
        <begin position="381"/>
        <end position="393"/>
    </location>
</feature>
<feature type="compositionally biased region" description="Pro residues" evidence="6">
    <location>
        <begin position="527"/>
        <end position="547"/>
    </location>
</feature>
<evidence type="ECO:0000256" key="1">
    <source>
        <dbReference type="ARBA" id="ARBA00010641"/>
    </source>
</evidence>
<evidence type="ECO:0000259" key="7">
    <source>
        <dbReference type="Pfam" id="PF04542"/>
    </source>
</evidence>
<accession>A0A543J3W5</accession>
<organism evidence="8 9">
    <name type="scientific">Thermopolyspora flexuosa</name>
    <dbReference type="NCBI Taxonomy" id="103836"/>
    <lineage>
        <taxon>Bacteria</taxon>
        <taxon>Bacillati</taxon>
        <taxon>Actinomycetota</taxon>
        <taxon>Actinomycetes</taxon>
        <taxon>Streptosporangiales</taxon>
        <taxon>Streptosporangiaceae</taxon>
        <taxon>Thermopolyspora</taxon>
    </lineage>
</organism>
<dbReference type="GO" id="GO:0016987">
    <property type="term" value="F:sigma factor activity"/>
    <property type="evidence" value="ECO:0007669"/>
    <property type="project" value="UniProtKB-KW"/>
</dbReference>
<dbReference type="Gene3D" id="1.10.1740.10">
    <property type="match status" value="1"/>
</dbReference>
<dbReference type="OrthoDB" id="3492533at2"/>
<feature type="compositionally biased region" description="Basic residues" evidence="6">
    <location>
        <begin position="406"/>
        <end position="419"/>
    </location>
</feature>
<feature type="compositionally biased region" description="Gly residues" evidence="6">
    <location>
        <begin position="367"/>
        <end position="380"/>
    </location>
</feature>
<feature type="region of interest" description="Disordered" evidence="6">
    <location>
        <begin position="265"/>
        <end position="547"/>
    </location>
</feature>
<evidence type="ECO:0000313" key="8">
    <source>
        <dbReference type="EMBL" id="TQM77523.1"/>
    </source>
</evidence>
<keyword evidence="4" id="KW-0238">DNA-binding</keyword>
<feature type="domain" description="RNA polymerase sigma-70 region 2" evidence="7">
    <location>
        <begin position="21"/>
        <end position="84"/>
    </location>
</feature>
<dbReference type="SUPFAM" id="SSF88659">
    <property type="entry name" value="Sigma3 and sigma4 domains of RNA polymerase sigma factors"/>
    <property type="match status" value="1"/>
</dbReference>
<keyword evidence="8" id="KW-0240">DNA-directed RNA polymerase</keyword>
<dbReference type="Proteomes" id="UP000319213">
    <property type="component" value="Unassembled WGS sequence"/>
</dbReference>
<evidence type="ECO:0000313" key="9">
    <source>
        <dbReference type="Proteomes" id="UP000319213"/>
    </source>
</evidence>
<keyword evidence="9" id="KW-1185">Reference proteome</keyword>
<feature type="compositionally biased region" description="Low complexity" evidence="6">
    <location>
        <begin position="446"/>
        <end position="456"/>
    </location>
</feature>
<feature type="compositionally biased region" description="Low complexity" evidence="6">
    <location>
        <begin position="316"/>
        <end position="341"/>
    </location>
</feature>
<protein>
    <submittedName>
        <fullName evidence="8">DNA-directed RNA polymerase specialized sigma24 family protein</fullName>
    </submittedName>
</protein>
<dbReference type="InterPro" id="IPR036388">
    <property type="entry name" value="WH-like_DNA-bd_sf"/>
</dbReference>
<dbReference type="PANTHER" id="PTHR43133:SF8">
    <property type="entry name" value="RNA POLYMERASE SIGMA FACTOR HI_1459-RELATED"/>
    <property type="match status" value="1"/>
</dbReference>
<dbReference type="RefSeq" id="WP_142261236.1">
    <property type="nucleotide sequence ID" value="NZ_BMPV01000002.1"/>
</dbReference>
<dbReference type="InterPro" id="IPR013324">
    <property type="entry name" value="RNA_pol_sigma_r3/r4-like"/>
</dbReference>
<dbReference type="GO" id="GO:0006352">
    <property type="term" value="P:DNA-templated transcription initiation"/>
    <property type="evidence" value="ECO:0007669"/>
    <property type="project" value="InterPro"/>
</dbReference>
<proteinExistence type="inferred from homology"/>
<dbReference type="Pfam" id="PF04542">
    <property type="entry name" value="Sigma70_r2"/>
    <property type="match status" value="1"/>
</dbReference>
<dbReference type="PANTHER" id="PTHR43133">
    <property type="entry name" value="RNA POLYMERASE ECF-TYPE SIGMA FACTO"/>
    <property type="match status" value="1"/>
</dbReference>
<dbReference type="Gene3D" id="1.10.10.10">
    <property type="entry name" value="Winged helix-like DNA-binding domain superfamily/Winged helix DNA-binding domain"/>
    <property type="match status" value="1"/>
</dbReference>
<dbReference type="InterPro" id="IPR007627">
    <property type="entry name" value="RNA_pol_sigma70_r2"/>
</dbReference>
<feature type="compositionally biased region" description="Low complexity" evidence="6">
    <location>
        <begin position="278"/>
        <end position="302"/>
    </location>
</feature>
<gene>
    <name evidence="8" type="ORF">FHX40_4288</name>
</gene>
<comment type="similarity">
    <text evidence="1">Belongs to the sigma-70 factor family. ECF subfamily.</text>
</comment>
<evidence type="ECO:0000256" key="3">
    <source>
        <dbReference type="ARBA" id="ARBA00023082"/>
    </source>
</evidence>
<dbReference type="AlphaFoldDB" id="A0A543J3W5"/>
<dbReference type="InterPro" id="IPR013325">
    <property type="entry name" value="RNA_pol_sigma_r2"/>
</dbReference>
<evidence type="ECO:0000256" key="4">
    <source>
        <dbReference type="ARBA" id="ARBA00023125"/>
    </source>
</evidence>
<feature type="compositionally biased region" description="Basic and acidic residues" evidence="6">
    <location>
        <begin position="515"/>
        <end position="526"/>
    </location>
</feature>
<dbReference type="SUPFAM" id="SSF88946">
    <property type="entry name" value="Sigma2 domain of RNA polymerase sigma factors"/>
    <property type="match status" value="1"/>
</dbReference>
<evidence type="ECO:0000256" key="2">
    <source>
        <dbReference type="ARBA" id="ARBA00023015"/>
    </source>
</evidence>
<name>A0A543J3W5_9ACTN</name>
<keyword evidence="2" id="KW-0805">Transcription regulation</keyword>
<evidence type="ECO:0000256" key="5">
    <source>
        <dbReference type="ARBA" id="ARBA00023163"/>
    </source>
</evidence>
<dbReference type="GO" id="GO:0003677">
    <property type="term" value="F:DNA binding"/>
    <property type="evidence" value="ECO:0007669"/>
    <property type="project" value="UniProtKB-KW"/>
</dbReference>
<reference evidence="8 9" key="1">
    <citation type="submission" date="2019-06" db="EMBL/GenBank/DDBJ databases">
        <title>Sequencing the genomes of 1000 actinobacteria strains.</title>
        <authorList>
            <person name="Klenk H.-P."/>
        </authorList>
    </citation>
    <scope>NUCLEOTIDE SEQUENCE [LARGE SCALE GENOMIC DNA]</scope>
    <source>
        <strain evidence="8 9">DSM 43186</strain>
    </source>
</reference>
<dbReference type="InterPro" id="IPR039425">
    <property type="entry name" value="RNA_pol_sigma-70-like"/>
</dbReference>
<dbReference type="GO" id="GO:0000428">
    <property type="term" value="C:DNA-directed RNA polymerase complex"/>
    <property type="evidence" value="ECO:0007669"/>
    <property type="project" value="UniProtKB-KW"/>
</dbReference>